<sequence>MIAWPDLPTHHDWLGRELSRLLAFGAELPVQGGGAAWLDDDGHPDATQPVQTWITARTAHVYSLATMLGVPGASAIADAALAGLTGPLHDDDNGGWYADAGPGADDGAKACYDHAFVVLAASTATLADRPGARALLDEALETLLTRFWDDEAGMCVDGWDRAFTTIDPYRGVNGNMHTVEAMLAAYDVTDDAAWLERAVRICTNVVRHASANEWRIPEHYDADWVPQPELNADKPGDKFKPYGATIGHGLEWARLLLHVEAAGGDVTGGGAAGATALFDRAVEDGWAADGAPGFVYTTDWSGTPVVRDRMHWVVAEATAAAAALYRRTGERRFADSYQQWWDYAEEFVIDRERGSWRHQLDGDNVPTATVWPGKADLYHAVQSVLIPRLPLAPAIGRAVAEGLVA</sequence>
<dbReference type="InterPro" id="IPR008928">
    <property type="entry name" value="6-hairpin_glycosidase_sf"/>
</dbReference>
<dbReference type="Gene3D" id="1.50.10.10">
    <property type="match status" value="1"/>
</dbReference>
<dbReference type="Pfam" id="PF07221">
    <property type="entry name" value="GlcNAc_2-epim"/>
    <property type="match status" value="1"/>
</dbReference>
<comment type="caution">
    <text evidence="3">The sequence shown here is derived from an EMBL/GenBank/DDBJ whole genome shotgun (WGS) entry which is preliminary data.</text>
</comment>
<organism evidence="3 4">
    <name type="scientific">Cellulomonas edaphi</name>
    <dbReference type="NCBI Taxonomy" id="3053468"/>
    <lineage>
        <taxon>Bacteria</taxon>
        <taxon>Bacillati</taxon>
        <taxon>Actinomycetota</taxon>
        <taxon>Actinomycetes</taxon>
        <taxon>Micrococcales</taxon>
        <taxon>Cellulomonadaceae</taxon>
        <taxon>Cellulomonas</taxon>
    </lineage>
</organism>
<dbReference type="RefSeq" id="WP_289447873.1">
    <property type="nucleotide sequence ID" value="NZ_JAUCGR010000004.1"/>
</dbReference>
<protein>
    <submittedName>
        <fullName evidence="3">AGE family epimerase/isomerase</fullName>
        <ecNumber evidence="3">5.-.-.-</ecNumber>
    </submittedName>
</protein>
<reference evidence="3 4" key="1">
    <citation type="submission" date="2023-06" db="EMBL/GenBank/DDBJ databases">
        <title>Cellulomonas sp. MW9 Whole genome sequence.</title>
        <authorList>
            <person name="Park S."/>
        </authorList>
    </citation>
    <scope>NUCLEOTIDE SEQUENCE [LARGE SCALE GENOMIC DNA]</scope>
    <source>
        <strain evidence="3 4">MW9</strain>
    </source>
</reference>
<comment type="similarity">
    <text evidence="1">Belongs to the N-acylglucosamine 2-epimerase family.</text>
</comment>
<dbReference type="EMBL" id="JAUCGR010000004">
    <property type="protein sequence ID" value="MDM7832375.1"/>
    <property type="molecule type" value="Genomic_DNA"/>
</dbReference>
<name>A0ABT7S9U4_9CELL</name>
<dbReference type="GO" id="GO:0016853">
    <property type="term" value="F:isomerase activity"/>
    <property type="evidence" value="ECO:0007669"/>
    <property type="project" value="UniProtKB-KW"/>
</dbReference>
<dbReference type="Proteomes" id="UP001321453">
    <property type="component" value="Unassembled WGS sequence"/>
</dbReference>
<dbReference type="SUPFAM" id="SSF48208">
    <property type="entry name" value="Six-hairpin glycosidases"/>
    <property type="match status" value="1"/>
</dbReference>
<accession>A0ABT7S9U4</accession>
<dbReference type="InterPro" id="IPR010819">
    <property type="entry name" value="AGE/CE"/>
</dbReference>
<evidence type="ECO:0000256" key="2">
    <source>
        <dbReference type="ARBA" id="ARBA00023235"/>
    </source>
</evidence>
<dbReference type="PANTHER" id="PTHR15108">
    <property type="entry name" value="N-ACYLGLUCOSAMINE-2-EPIMERASE"/>
    <property type="match status" value="1"/>
</dbReference>
<keyword evidence="2 3" id="KW-0413">Isomerase</keyword>
<dbReference type="EC" id="5.-.-.-" evidence="3"/>
<evidence type="ECO:0000313" key="3">
    <source>
        <dbReference type="EMBL" id="MDM7832375.1"/>
    </source>
</evidence>
<dbReference type="InterPro" id="IPR012341">
    <property type="entry name" value="6hp_glycosidase-like_sf"/>
</dbReference>
<gene>
    <name evidence="3" type="ORF">QRT05_13625</name>
</gene>
<evidence type="ECO:0000256" key="1">
    <source>
        <dbReference type="ARBA" id="ARBA00008558"/>
    </source>
</evidence>
<evidence type="ECO:0000313" key="4">
    <source>
        <dbReference type="Proteomes" id="UP001321453"/>
    </source>
</evidence>
<proteinExistence type="inferred from homology"/>
<keyword evidence="4" id="KW-1185">Reference proteome</keyword>